<reference evidence="3" key="1">
    <citation type="submission" date="2021-02" db="EMBL/GenBank/DDBJ databases">
        <authorList>
            <person name="Nowell W R."/>
        </authorList>
    </citation>
    <scope>NUCLEOTIDE SEQUENCE</scope>
</reference>
<dbReference type="Pfam" id="PF00067">
    <property type="entry name" value="p450"/>
    <property type="match status" value="1"/>
</dbReference>
<dbReference type="Gene3D" id="1.10.630.10">
    <property type="entry name" value="Cytochrome P450"/>
    <property type="match status" value="1"/>
</dbReference>
<dbReference type="Proteomes" id="UP000663829">
    <property type="component" value="Unassembled WGS sequence"/>
</dbReference>
<dbReference type="PANTHER" id="PTHR24111:SF0">
    <property type="entry name" value="LEUCINE-RICH REPEAT-CONTAINING PROTEIN"/>
    <property type="match status" value="1"/>
</dbReference>
<comment type="caution">
    <text evidence="3">The sequence shown here is derived from an EMBL/GenBank/DDBJ whole genome shotgun (WGS) entry which is preliminary data.</text>
</comment>
<dbReference type="GO" id="GO:0020037">
    <property type="term" value="F:heme binding"/>
    <property type="evidence" value="ECO:0007669"/>
    <property type="project" value="InterPro"/>
</dbReference>
<accession>A0A815D4V1</accession>
<dbReference type="InterPro" id="IPR001128">
    <property type="entry name" value="Cyt_P450"/>
</dbReference>
<protein>
    <submittedName>
        <fullName evidence="3">Uncharacterized protein</fullName>
    </submittedName>
</protein>
<evidence type="ECO:0000256" key="2">
    <source>
        <dbReference type="ARBA" id="ARBA00022737"/>
    </source>
</evidence>
<keyword evidence="5" id="KW-1185">Reference proteome</keyword>
<dbReference type="EMBL" id="CAJOBC010033364">
    <property type="protein sequence ID" value="CAF4100249.1"/>
    <property type="molecule type" value="Genomic_DNA"/>
</dbReference>
<comment type="similarity">
    <text evidence="1">Belongs to the cytochrome P450 family.</text>
</comment>
<name>A0A815D4V1_9BILA</name>
<gene>
    <name evidence="3" type="ORF">GPM918_LOCUS28099</name>
    <name evidence="4" type="ORF">SRO942_LOCUS28555</name>
</gene>
<dbReference type="SUPFAM" id="SSF52047">
    <property type="entry name" value="RNI-like"/>
    <property type="match status" value="1"/>
</dbReference>
<dbReference type="GO" id="GO:0005506">
    <property type="term" value="F:iron ion binding"/>
    <property type="evidence" value="ECO:0007669"/>
    <property type="project" value="InterPro"/>
</dbReference>
<dbReference type="OrthoDB" id="120976at2759"/>
<evidence type="ECO:0000313" key="3">
    <source>
        <dbReference type="EMBL" id="CAF1292276.1"/>
    </source>
</evidence>
<dbReference type="PANTHER" id="PTHR24111">
    <property type="entry name" value="LEUCINE-RICH REPEAT-CONTAINING PROTEIN 34"/>
    <property type="match status" value="1"/>
</dbReference>
<dbReference type="InterPro" id="IPR052201">
    <property type="entry name" value="LRR-containing_regulator"/>
</dbReference>
<dbReference type="AlphaFoldDB" id="A0A815D4V1"/>
<dbReference type="EMBL" id="CAJNOQ010012114">
    <property type="protein sequence ID" value="CAF1292276.1"/>
    <property type="molecule type" value="Genomic_DNA"/>
</dbReference>
<evidence type="ECO:0000313" key="5">
    <source>
        <dbReference type="Proteomes" id="UP000663829"/>
    </source>
</evidence>
<sequence length="897" mass="103023">MNYQRIRVGDQTRKLQTHQIEGQQWIYFADIKEVFQIQTNNFTLHIDDVYLSPIRDEQGQPKRIQAHLHDIIDIDLSSSTTTAVLPPSNLIDREFMEQRFAALEGLGKQTYENTVVIIRKIEQLLTQTYELAEYNIPRLFIVLPDQRFKFKPINSLSELVQIQYRLYFLCECSTNEGDLHLAFHNGYVIRQPTEFFSLYAPYLRTMIRVVKGAIMVAGFALPQISGLTNTIQVPDILKGKTAFEFITQGLDQIDQTLNSIKDTTSAELMKGFTSSSSSLYCLEGAELRQLEYYLEISDKQRSYGNLYRVTTSDQGHVRWVCIQHYKKNYFDKQIEKFVTEIESIGGSYDQKTSLVSFRDMDLSSKMVKRVCEMLSSGFNIYRLVVPCNKISERDLDKLVNIVVNGSSVRSLYLHPWLVNIFGRVKYGYTNKRLTALLFNSKLTEMDLGSRMNDDDLKIIASLLEKNTTLLKLKFSGLGASNANSWRAFFKSLGMNKYLENISIEYVHPDLSYEDAGSIAEMFRINNTWKTFTIVHFGVTSQGLSKIFEEIKTNSTLSELYLQPRRVEDESILPLCSMLSENKTLKRIALTCEHNVSSSFSVNMLLEILTINQTLIDIHLGSINIPNECSSNLYNLLKQNETLTSLKLGGDISDVSLDAMKTGLLENKTLRTLHFDFDMKSSNEAVLSLLSSLKTNQSLIELHIRYPARHKAIIKQAIDEVKAANIKLDIKLIVKYFQPYWLGPYHCYVFNKAEHAKYIFSQRHIYDFSNMFENNFGLLFPNGLIALRGLSRAELLDEMLLFINASRATSFPVSWFVYYMRVHPHIQAIMKQELNDHHITRETCLTMDLLDELVYIECVIGELLRSAPILHGILRTLQQNDEIDGVKLNKGDTVLIPL</sequence>
<evidence type="ECO:0000256" key="1">
    <source>
        <dbReference type="ARBA" id="ARBA00010617"/>
    </source>
</evidence>
<proteinExistence type="inferred from homology"/>
<dbReference type="Gene3D" id="3.80.10.10">
    <property type="entry name" value="Ribonuclease Inhibitor"/>
    <property type="match status" value="3"/>
</dbReference>
<dbReference type="Proteomes" id="UP000681722">
    <property type="component" value="Unassembled WGS sequence"/>
</dbReference>
<organism evidence="3 5">
    <name type="scientific">Didymodactylos carnosus</name>
    <dbReference type="NCBI Taxonomy" id="1234261"/>
    <lineage>
        <taxon>Eukaryota</taxon>
        <taxon>Metazoa</taxon>
        <taxon>Spiralia</taxon>
        <taxon>Gnathifera</taxon>
        <taxon>Rotifera</taxon>
        <taxon>Eurotatoria</taxon>
        <taxon>Bdelloidea</taxon>
        <taxon>Philodinida</taxon>
        <taxon>Philodinidae</taxon>
        <taxon>Didymodactylos</taxon>
    </lineage>
</organism>
<dbReference type="InterPro" id="IPR036396">
    <property type="entry name" value="Cyt_P450_sf"/>
</dbReference>
<dbReference type="SUPFAM" id="SSF48264">
    <property type="entry name" value="Cytochrome P450"/>
    <property type="match status" value="1"/>
</dbReference>
<dbReference type="GO" id="GO:0004497">
    <property type="term" value="F:monooxygenase activity"/>
    <property type="evidence" value="ECO:0007669"/>
    <property type="project" value="InterPro"/>
</dbReference>
<keyword evidence="2" id="KW-0677">Repeat</keyword>
<dbReference type="InterPro" id="IPR032675">
    <property type="entry name" value="LRR_dom_sf"/>
</dbReference>
<evidence type="ECO:0000313" key="4">
    <source>
        <dbReference type="EMBL" id="CAF4100249.1"/>
    </source>
</evidence>
<dbReference type="GO" id="GO:0016705">
    <property type="term" value="F:oxidoreductase activity, acting on paired donors, with incorporation or reduction of molecular oxygen"/>
    <property type="evidence" value="ECO:0007669"/>
    <property type="project" value="InterPro"/>
</dbReference>